<proteinExistence type="inferred from homology"/>
<dbReference type="Gene3D" id="3.40.50.150">
    <property type="entry name" value="Vaccinia Virus protein VP39"/>
    <property type="match status" value="1"/>
</dbReference>
<keyword evidence="7" id="KW-0808">Transferase</keyword>
<dbReference type="InterPro" id="IPR000682">
    <property type="entry name" value="PCMT"/>
</dbReference>
<evidence type="ECO:0000256" key="9">
    <source>
        <dbReference type="ARBA" id="ARBA00030757"/>
    </source>
</evidence>
<evidence type="ECO:0000256" key="2">
    <source>
        <dbReference type="ARBA" id="ARBA00005369"/>
    </source>
</evidence>
<dbReference type="PANTHER" id="PTHR11579">
    <property type="entry name" value="PROTEIN-L-ISOASPARTATE O-METHYLTRANSFERASE"/>
    <property type="match status" value="1"/>
</dbReference>
<evidence type="ECO:0000256" key="6">
    <source>
        <dbReference type="ARBA" id="ARBA00022603"/>
    </source>
</evidence>
<keyword evidence="6" id="KW-0489">Methyltransferase</keyword>
<sequence length="244" mass="26247">MIASRIYRLGRPEPTTETFGGSESTAVAHKVFCADSPAVLAETGSPPAKERCILLLFTMNRAAVPVAEQAATAWLGWQVAFGDDELATVSTVFTRRSAPVPSTFEKVETTSTTTVDPAELREAMVARFTDSGHLRSPEVIEAFRKVERHRFIPDADVEAAYADDAVSVKHDETGEMISCISAPSIVALQLQQLDAQPGHKVLEAGAATGYNAALVRHEAPPFPCGDERSPPSSCRSRPTKPRAV</sequence>
<dbReference type="EMBL" id="JAUSQU010000001">
    <property type="protein sequence ID" value="MDP9843529.1"/>
    <property type="molecule type" value="Genomic_DNA"/>
</dbReference>
<evidence type="ECO:0000256" key="12">
    <source>
        <dbReference type="SAM" id="MobiDB-lite"/>
    </source>
</evidence>
<comment type="caution">
    <text evidence="13">The sequence shown here is derived from an EMBL/GenBank/DDBJ whole genome shotgun (WGS) entry which is preliminary data.</text>
</comment>
<organism evidence="13 14">
    <name type="scientific">Streptosporangium lutulentum</name>
    <dbReference type="NCBI Taxonomy" id="1461250"/>
    <lineage>
        <taxon>Bacteria</taxon>
        <taxon>Bacillati</taxon>
        <taxon>Actinomycetota</taxon>
        <taxon>Actinomycetes</taxon>
        <taxon>Streptosporangiales</taxon>
        <taxon>Streptosporangiaceae</taxon>
        <taxon>Streptosporangium</taxon>
    </lineage>
</organism>
<evidence type="ECO:0000256" key="4">
    <source>
        <dbReference type="ARBA" id="ARBA00013346"/>
    </source>
</evidence>
<evidence type="ECO:0000256" key="5">
    <source>
        <dbReference type="ARBA" id="ARBA00022490"/>
    </source>
</evidence>
<evidence type="ECO:0000256" key="8">
    <source>
        <dbReference type="ARBA" id="ARBA00022691"/>
    </source>
</evidence>
<evidence type="ECO:0000313" key="13">
    <source>
        <dbReference type="EMBL" id="MDP9843529.1"/>
    </source>
</evidence>
<feature type="region of interest" description="Disordered" evidence="12">
    <location>
        <begin position="221"/>
        <end position="244"/>
    </location>
</feature>
<gene>
    <name evidence="13" type="ORF">J2853_002740</name>
</gene>
<name>A0ABT9QBV1_9ACTN</name>
<dbReference type="InterPro" id="IPR029063">
    <property type="entry name" value="SAM-dependent_MTases_sf"/>
</dbReference>
<evidence type="ECO:0000256" key="7">
    <source>
        <dbReference type="ARBA" id="ARBA00022679"/>
    </source>
</evidence>
<dbReference type="Pfam" id="PF01135">
    <property type="entry name" value="PCMT"/>
    <property type="match status" value="1"/>
</dbReference>
<comment type="similarity">
    <text evidence="2">Belongs to the methyltransferase superfamily. L-isoaspartyl/D-aspartyl protein methyltransferase family.</text>
</comment>
<dbReference type="EC" id="2.1.1.77" evidence="3"/>
<comment type="subcellular location">
    <subcellularLocation>
        <location evidence="1">Cytoplasm</location>
    </subcellularLocation>
</comment>
<dbReference type="RefSeq" id="WP_307557777.1">
    <property type="nucleotide sequence ID" value="NZ_JAUSQU010000001.1"/>
</dbReference>
<dbReference type="PANTHER" id="PTHR11579:SF0">
    <property type="entry name" value="PROTEIN-L-ISOASPARTATE(D-ASPARTATE) O-METHYLTRANSFERASE"/>
    <property type="match status" value="1"/>
</dbReference>
<evidence type="ECO:0000256" key="1">
    <source>
        <dbReference type="ARBA" id="ARBA00004496"/>
    </source>
</evidence>
<dbReference type="Proteomes" id="UP001225356">
    <property type="component" value="Unassembled WGS sequence"/>
</dbReference>
<accession>A0ABT9QBV1</accession>
<keyword evidence="8" id="KW-0949">S-adenosyl-L-methionine</keyword>
<keyword evidence="14" id="KW-1185">Reference proteome</keyword>
<evidence type="ECO:0000313" key="14">
    <source>
        <dbReference type="Proteomes" id="UP001225356"/>
    </source>
</evidence>
<evidence type="ECO:0000256" key="11">
    <source>
        <dbReference type="ARBA" id="ARBA00031350"/>
    </source>
</evidence>
<evidence type="ECO:0000256" key="3">
    <source>
        <dbReference type="ARBA" id="ARBA00011890"/>
    </source>
</evidence>
<dbReference type="SUPFAM" id="SSF53335">
    <property type="entry name" value="S-adenosyl-L-methionine-dependent methyltransferases"/>
    <property type="match status" value="1"/>
</dbReference>
<protein>
    <recommendedName>
        <fullName evidence="4">Protein-L-isoaspartate O-methyltransferase</fullName>
        <ecNumber evidence="3">2.1.1.77</ecNumber>
    </recommendedName>
    <alternativeName>
        <fullName evidence="11">L-isoaspartyl protein carboxyl methyltransferase</fullName>
    </alternativeName>
    <alternativeName>
        <fullName evidence="9">Protein L-isoaspartyl methyltransferase</fullName>
    </alternativeName>
    <alternativeName>
        <fullName evidence="10">Protein-beta-aspartate methyltransferase</fullName>
    </alternativeName>
</protein>
<evidence type="ECO:0000256" key="10">
    <source>
        <dbReference type="ARBA" id="ARBA00031323"/>
    </source>
</evidence>
<reference evidence="13 14" key="1">
    <citation type="submission" date="2023-07" db="EMBL/GenBank/DDBJ databases">
        <title>Sequencing the genomes of 1000 actinobacteria strains.</title>
        <authorList>
            <person name="Klenk H.-P."/>
        </authorList>
    </citation>
    <scope>NUCLEOTIDE SEQUENCE [LARGE SCALE GENOMIC DNA]</scope>
    <source>
        <strain evidence="13 14">DSM 46740</strain>
    </source>
</reference>
<keyword evidence="5" id="KW-0963">Cytoplasm</keyword>